<dbReference type="InterPro" id="IPR029058">
    <property type="entry name" value="AB_hydrolase_fold"/>
</dbReference>
<dbReference type="Proteomes" id="UP000055854">
    <property type="component" value="Unassembled WGS sequence"/>
</dbReference>
<dbReference type="Gene3D" id="2.140.10.30">
    <property type="entry name" value="Dipeptidylpeptidase IV, N-terminal domain"/>
    <property type="match status" value="1"/>
</dbReference>
<dbReference type="RefSeq" id="WP_058359942.1">
    <property type="nucleotide sequence ID" value="NZ_CP089999.1"/>
</dbReference>
<feature type="signal peptide" evidence="1">
    <location>
        <begin position="1"/>
        <end position="26"/>
    </location>
</feature>
<dbReference type="InterPro" id="IPR050278">
    <property type="entry name" value="Serine_Prot_S9B/DPPIV"/>
</dbReference>
<dbReference type="PANTHER" id="PTHR11731">
    <property type="entry name" value="PROTEASE FAMILY S9B,C DIPEPTIDYL-PEPTIDASE IV-RELATED"/>
    <property type="match status" value="1"/>
</dbReference>
<evidence type="ECO:0000259" key="2">
    <source>
        <dbReference type="Pfam" id="PF00326"/>
    </source>
</evidence>
<dbReference type="Pfam" id="PF00326">
    <property type="entry name" value="Peptidase_S9"/>
    <property type="match status" value="1"/>
</dbReference>
<dbReference type="InterPro" id="IPR001375">
    <property type="entry name" value="Peptidase_S9_cat"/>
</dbReference>
<feature type="domain" description="Dipeptidylpeptidase IV N-terminal" evidence="3">
    <location>
        <begin position="125"/>
        <end position="474"/>
    </location>
</feature>
<dbReference type="Pfam" id="PF00930">
    <property type="entry name" value="DPPIV_N"/>
    <property type="match status" value="1"/>
</dbReference>
<evidence type="ECO:0000313" key="5">
    <source>
        <dbReference type="Proteomes" id="UP000055854"/>
    </source>
</evidence>
<name>A0A109HIE8_XANCT</name>
<protein>
    <submittedName>
        <fullName evidence="4">Peptidase S9</fullName>
    </submittedName>
</protein>
<dbReference type="SUPFAM" id="SSF53474">
    <property type="entry name" value="alpha/beta-Hydrolases"/>
    <property type="match status" value="1"/>
</dbReference>
<proteinExistence type="predicted"/>
<dbReference type="EMBL" id="LNTA01000188">
    <property type="protein sequence ID" value="KWV12736.1"/>
    <property type="molecule type" value="Genomic_DNA"/>
</dbReference>
<keyword evidence="1" id="KW-0732">Signal</keyword>
<dbReference type="Gene3D" id="3.40.50.1820">
    <property type="entry name" value="alpha/beta hydrolase"/>
    <property type="match status" value="1"/>
</dbReference>
<dbReference type="GO" id="GO:0006508">
    <property type="term" value="P:proteolysis"/>
    <property type="evidence" value="ECO:0007669"/>
    <property type="project" value="InterPro"/>
</dbReference>
<gene>
    <name evidence="4" type="ORF">ATB53_04915</name>
</gene>
<evidence type="ECO:0000256" key="1">
    <source>
        <dbReference type="SAM" id="SignalP"/>
    </source>
</evidence>
<reference evidence="4 5" key="1">
    <citation type="submission" date="2015-11" db="EMBL/GenBank/DDBJ databases">
        <title>Long Read and Single Molecule DNA Sequencing Simplifies Genome Assembly and TAL Effector Gene Analysis of Xanthomonas translucens.</title>
        <authorList>
            <person name="Peng Z."/>
            <person name="Hu Y."/>
            <person name="Xie J."/>
            <person name="Potnis N."/>
            <person name="Akhunova A."/>
            <person name="Jones J."/>
            <person name="Liu Z."/>
            <person name="White F."/>
            <person name="Liu S."/>
        </authorList>
    </citation>
    <scope>NUCLEOTIDE SEQUENCE [LARGE SCALE GENOMIC DNA]</scope>
    <source>
        <strain evidence="4 5">B1</strain>
    </source>
</reference>
<dbReference type="SUPFAM" id="SSF82171">
    <property type="entry name" value="DPP6 N-terminal domain-like"/>
    <property type="match status" value="1"/>
</dbReference>
<evidence type="ECO:0000259" key="3">
    <source>
        <dbReference type="Pfam" id="PF00930"/>
    </source>
</evidence>
<evidence type="ECO:0000313" key="4">
    <source>
        <dbReference type="EMBL" id="KWV12736.1"/>
    </source>
</evidence>
<feature type="domain" description="Peptidase S9 prolyl oligopeptidase catalytic" evidence="2">
    <location>
        <begin position="564"/>
        <end position="761"/>
    </location>
</feature>
<dbReference type="AlphaFoldDB" id="A0A109HIE8"/>
<dbReference type="OrthoDB" id="9812921at2"/>
<dbReference type="GO" id="GO:0008236">
    <property type="term" value="F:serine-type peptidase activity"/>
    <property type="evidence" value="ECO:0007669"/>
    <property type="project" value="InterPro"/>
</dbReference>
<organism evidence="4 5">
    <name type="scientific">Xanthomonas campestris pv. translucens</name>
    <dbReference type="NCBI Taxonomy" id="343"/>
    <lineage>
        <taxon>Bacteria</taxon>
        <taxon>Pseudomonadati</taxon>
        <taxon>Pseudomonadota</taxon>
        <taxon>Gammaproteobacteria</taxon>
        <taxon>Lysobacterales</taxon>
        <taxon>Lysobacteraceae</taxon>
        <taxon>Xanthomonas</taxon>
        <taxon>Xanthomonas translucens group</taxon>
    </lineage>
</organism>
<dbReference type="PANTHER" id="PTHR11731:SF118">
    <property type="entry name" value="BLR1971 PROTEIN"/>
    <property type="match status" value="1"/>
</dbReference>
<feature type="chain" id="PRO_5009810540" evidence="1">
    <location>
        <begin position="27"/>
        <end position="778"/>
    </location>
</feature>
<comment type="caution">
    <text evidence="4">The sequence shown here is derived from an EMBL/GenBank/DDBJ whole genome shotgun (WGS) entry which is preliminary data.</text>
</comment>
<dbReference type="InterPro" id="IPR002469">
    <property type="entry name" value="Peptidase_S9B_N"/>
</dbReference>
<accession>A0A109HIE8</accession>
<sequence>MPSPLVAPRALGAVLLAMLLPAAAAAQAPAVTTADYARAERALGHLTQPLLDHAVERVDWLDATHFAYVDHDANGDHFMRMDAVSGQRAPLFDQAALAAALNSLLALSERPLAAADLPIKSLRLAADGRYRFSVRNTQVFCDPDAHCSKVYATDKPEPGVLSPDKKTEAFVRDWNLWLRDLASGKETQLTTDGVQDFGYATDNAGWKHSDTAILEWSPDARKIATFQQDQRKSGDMYLVRSKLGHPELLQWKYPMPGDKEVTMIERVIVDVPTRTVVRLQMPPDQHRSTLCDDVSCGPDGGWDDVKWAPDSKTLAFVSTSRYHKDAWFRIADAATGAVRTAFRETAKTYYESGQVAANWAYLPARNEAVWFSERSNWGQLYLYDLATGKPRRAITTGEGNVTELLKVDAQTRTAWFRAVGRSRGLDPYDQQLWKVSLDGGAPQLLTPEPADHSIALSPDGQRFVDSYSTTTQPPVTLLRQAGDGRTLATVAKADSGRLQAAGWVPPVPITVKARDGKTVLYGLMFKPSQFDPAKKYPIIDYIYPGPQTGSVRGRSFLPSHGDNQALAELGFIVVAIDGMGTPWRSKAFHDTWYADMGDNTLPDQVAGLKELGQRYPWIDLQRVGIWGHSGGGNASTDAMLRYPDFFKVAWSESGNHDNRNYEDDWGEKYQGRLSVDKQGKGSYDNQANPLLAANLKGRLMLVHGSLDDNVPPYESLLMADALIKANKTFDMLVLPNAKHAYGDDDTPYVTRRRWDYFVQYLLGATPPDNYRMQPLPKH</sequence>